<evidence type="ECO:0000313" key="2">
    <source>
        <dbReference type="EMBL" id="XCG51884.1"/>
    </source>
</evidence>
<protein>
    <recommendedName>
        <fullName evidence="3">DUF2946 domain-containing protein</fullName>
    </recommendedName>
</protein>
<accession>A0AAU8CZD1</accession>
<dbReference type="AlphaFoldDB" id="A0AAU8CZD1"/>
<feature type="region of interest" description="Disordered" evidence="1">
    <location>
        <begin position="105"/>
        <end position="124"/>
    </location>
</feature>
<reference evidence="2" key="1">
    <citation type="submission" date="2024-06" db="EMBL/GenBank/DDBJ databases">
        <title>Mesorhizobium karijinii sp. nov., a symbiont of the iconic Swainsona formosa from arid Australia.</title>
        <authorList>
            <person name="Hill Y.J."/>
            <person name="Watkin E.L.J."/>
            <person name="O'Hara G.W."/>
            <person name="Terpolilli J."/>
            <person name="Tye M.L."/>
            <person name="Kohlmeier M.G."/>
        </authorList>
    </citation>
    <scope>NUCLEOTIDE SEQUENCE</scope>
    <source>
        <strain evidence="2">WSM2240</strain>
        <plasmid evidence="2">pMk2240C</plasmid>
    </source>
</reference>
<sequence length="124" mass="12981">MLDLAAHRKDKTVAFIATLVLLLQTFFVSWSLAAAPHDGILDAFGNPLCVTSSDPTPSDGPLEGPTCCTLGCNMSSTVFHTPAPDAVPVRQDVEANVQVGIEHALLRASPDHNPGSPRAPPLTA</sequence>
<organism evidence="2">
    <name type="scientific">Mesorhizobium sp. WSM2240</name>
    <dbReference type="NCBI Taxonomy" id="3228851"/>
    <lineage>
        <taxon>Bacteria</taxon>
        <taxon>Pseudomonadati</taxon>
        <taxon>Pseudomonadota</taxon>
        <taxon>Alphaproteobacteria</taxon>
        <taxon>Hyphomicrobiales</taxon>
        <taxon>Phyllobacteriaceae</taxon>
        <taxon>Mesorhizobium</taxon>
    </lineage>
</organism>
<evidence type="ECO:0000256" key="1">
    <source>
        <dbReference type="SAM" id="MobiDB-lite"/>
    </source>
</evidence>
<name>A0AAU8CZD1_9HYPH</name>
<gene>
    <name evidence="2" type="ORF">ABVK50_28455</name>
</gene>
<evidence type="ECO:0008006" key="3">
    <source>
        <dbReference type="Google" id="ProtNLM"/>
    </source>
</evidence>
<geneLocation type="plasmid" evidence="2">
    <name>pMk2240C</name>
</geneLocation>
<dbReference type="EMBL" id="CP159254">
    <property type="protein sequence ID" value="XCG51884.1"/>
    <property type="molecule type" value="Genomic_DNA"/>
</dbReference>
<proteinExistence type="predicted"/>
<keyword evidence="2" id="KW-0614">Plasmid</keyword>
<dbReference type="RefSeq" id="WP_353646148.1">
    <property type="nucleotide sequence ID" value="NZ_CP159254.1"/>
</dbReference>